<reference evidence="1 2" key="1">
    <citation type="journal article" date="2013" name="Genome Announc.">
        <title>Whole-Genome Sequence of Microcystis aeruginosa TAIHU98, a Nontoxic Bloom-Forming Strain Isolated from Taihu Lake, China.</title>
        <authorList>
            <person name="Yang C."/>
            <person name="Zhang W."/>
            <person name="Ren M."/>
            <person name="Song L."/>
            <person name="Li T."/>
            <person name="Zhao J."/>
        </authorList>
    </citation>
    <scope>NUCLEOTIDE SEQUENCE [LARGE SCALE GENOMIC DNA]</scope>
    <source>
        <strain evidence="1 2">TAIHU98</strain>
    </source>
</reference>
<sequence>MPSKVEFPFSEDNALPTRTLIPSGDRSDNMSYFIILPQNCFFIGRQ</sequence>
<dbReference type="AlphaFoldDB" id="L7EGE1"/>
<accession>L7EGE1</accession>
<dbReference type="EMBL" id="ANKQ01000001">
    <property type="protein sequence ID" value="ELP57352.1"/>
    <property type="molecule type" value="Genomic_DNA"/>
</dbReference>
<evidence type="ECO:0000313" key="2">
    <source>
        <dbReference type="Proteomes" id="UP000010932"/>
    </source>
</evidence>
<dbReference type="Proteomes" id="UP000010932">
    <property type="component" value="Unassembled WGS sequence"/>
</dbReference>
<protein>
    <submittedName>
        <fullName evidence="1">Uncharacterized protein</fullName>
    </submittedName>
</protein>
<evidence type="ECO:0000313" key="1">
    <source>
        <dbReference type="EMBL" id="ELP57352.1"/>
    </source>
</evidence>
<organism evidence="1 2">
    <name type="scientific">Microcystis aeruginosa TAIHU98</name>
    <dbReference type="NCBI Taxonomy" id="1134457"/>
    <lineage>
        <taxon>Bacteria</taxon>
        <taxon>Bacillati</taxon>
        <taxon>Cyanobacteriota</taxon>
        <taxon>Cyanophyceae</taxon>
        <taxon>Oscillatoriophycideae</taxon>
        <taxon>Chroococcales</taxon>
        <taxon>Microcystaceae</taxon>
        <taxon>Microcystis</taxon>
    </lineage>
</organism>
<comment type="caution">
    <text evidence="1">The sequence shown here is derived from an EMBL/GenBank/DDBJ whole genome shotgun (WGS) entry which is preliminary data.</text>
</comment>
<proteinExistence type="predicted"/>
<name>L7EGE1_MICAE</name>
<gene>
    <name evidence="1" type="ORF">O53_1966</name>
</gene>